<dbReference type="PROSITE" id="PS51007">
    <property type="entry name" value="CYTC"/>
    <property type="match status" value="1"/>
</dbReference>
<keyword evidence="3 7" id="KW-0479">Metal-binding</keyword>
<dbReference type="InterPro" id="IPR051811">
    <property type="entry name" value="Cytochrome_c550/c551-like"/>
</dbReference>
<keyword evidence="2 6" id="KW-0349">Heme</keyword>
<feature type="binding site" description="axial binding residue" evidence="7">
    <location>
        <position position="89"/>
    </location>
    <ligand>
        <name>heme c</name>
        <dbReference type="ChEBI" id="CHEBI:61717"/>
    </ligand>
    <ligandPart>
        <name>Fe</name>
        <dbReference type="ChEBI" id="CHEBI:18248"/>
    </ligandPart>
</feature>
<name>A0A163ZBB5_9BACI</name>
<gene>
    <name evidence="8" type="ORF">AZI98_15690</name>
</gene>
<comment type="caution">
    <text evidence="8">The sequence shown here is derived from an EMBL/GenBank/DDBJ whole genome shotgun (WGS) entry which is preliminary data.</text>
</comment>
<keyword evidence="5 7" id="KW-0408">Iron</keyword>
<dbReference type="EMBL" id="LWBR01000065">
    <property type="protein sequence ID" value="KZN95069.1"/>
    <property type="molecule type" value="Genomic_DNA"/>
</dbReference>
<proteinExistence type="predicted"/>
<dbReference type="InterPro" id="IPR012218">
    <property type="entry name" value="Cyt_c_BACSU-c550-type"/>
</dbReference>
<keyword evidence="9" id="KW-1185">Reference proteome</keyword>
<dbReference type="STRING" id="33936.AZI98_15690"/>
<evidence type="ECO:0000256" key="4">
    <source>
        <dbReference type="ARBA" id="ARBA00022982"/>
    </source>
</evidence>
<dbReference type="Proteomes" id="UP000076476">
    <property type="component" value="Unassembled WGS sequence"/>
</dbReference>
<dbReference type="GO" id="GO:0016020">
    <property type="term" value="C:membrane"/>
    <property type="evidence" value="ECO:0007669"/>
    <property type="project" value="InterPro"/>
</dbReference>
<evidence type="ECO:0000256" key="5">
    <source>
        <dbReference type="ARBA" id="ARBA00023004"/>
    </source>
</evidence>
<keyword evidence="1" id="KW-0813">Transport</keyword>
<dbReference type="PIRSF" id="PIRSF000025">
    <property type="entry name" value="Cytc_Bsub_c550"/>
    <property type="match status" value="1"/>
</dbReference>
<dbReference type="NCBIfam" id="NF045774">
    <property type="entry name" value="cytochro_C551"/>
    <property type="match status" value="1"/>
</dbReference>
<feature type="binding site" description="covalent" evidence="6">
    <location>
        <position position="53"/>
    </location>
    <ligand>
        <name>heme c</name>
        <dbReference type="ChEBI" id="CHEBI:61717"/>
    </ligand>
</feature>
<keyword evidence="4" id="KW-0249">Electron transport</keyword>
<evidence type="ECO:0000256" key="1">
    <source>
        <dbReference type="ARBA" id="ARBA00022448"/>
    </source>
</evidence>
<protein>
    <submittedName>
        <fullName evidence="8">Cytochrome C551</fullName>
    </submittedName>
</protein>
<dbReference type="Pfam" id="PF13442">
    <property type="entry name" value="Cytochrome_CBB3"/>
    <property type="match status" value="1"/>
</dbReference>
<dbReference type="InterPro" id="IPR009056">
    <property type="entry name" value="Cyt_c-like_dom"/>
</dbReference>
<evidence type="ECO:0000313" key="9">
    <source>
        <dbReference type="Proteomes" id="UP000076476"/>
    </source>
</evidence>
<evidence type="ECO:0000256" key="2">
    <source>
        <dbReference type="ARBA" id="ARBA00022617"/>
    </source>
</evidence>
<dbReference type="Gene3D" id="1.10.760.10">
    <property type="entry name" value="Cytochrome c-like domain"/>
    <property type="match status" value="1"/>
</dbReference>
<dbReference type="AlphaFoldDB" id="A0A163ZBB5"/>
<dbReference type="GO" id="GO:0005506">
    <property type="term" value="F:iron ion binding"/>
    <property type="evidence" value="ECO:0007669"/>
    <property type="project" value="InterPro"/>
</dbReference>
<dbReference type="GO" id="GO:0009055">
    <property type="term" value="F:electron transfer activity"/>
    <property type="evidence" value="ECO:0007669"/>
    <property type="project" value="InterPro"/>
</dbReference>
<comment type="PTM">
    <text evidence="6">Binds 1 heme c group covalently per subunit.</text>
</comment>
<dbReference type="PROSITE" id="PS51257">
    <property type="entry name" value="PROKAR_LIPOPROTEIN"/>
    <property type="match status" value="1"/>
</dbReference>
<dbReference type="GeneID" id="301124988"/>
<dbReference type="PANTHER" id="PTHR37823:SF4">
    <property type="entry name" value="MENAQUINOL-CYTOCHROME C REDUCTASE CYTOCHROME B_C SUBUNIT"/>
    <property type="match status" value="1"/>
</dbReference>
<evidence type="ECO:0000256" key="3">
    <source>
        <dbReference type="ARBA" id="ARBA00022723"/>
    </source>
</evidence>
<dbReference type="InterPro" id="IPR054782">
    <property type="entry name" value="Cytochro_C551"/>
</dbReference>
<dbReference type="OrthoDB" id="7933886at2"/>
<dbReference type="PANTHER" id="PTHR37823">
    <property type="entry name" value="CYTOCHROME C-553-LIKE"/>
    <property type="match status" value="1"/>
</dbReference>
<dbReference type="RefSeq" id="WP_063389198.1">
    <property type="nucleotide sequence ID" value="NZ_LVHY01000105.1"/>
</dbReference>
<organism evidence="8 9">
    <name type="scientific">Aeribacillus pallidus</name>
    <dbReference type="NCBI Taxonomy" id="33936"/>
    <lineage>
        <taxon>Bacteria</taxon>
        <taxon>Bacillati</taxon>
        <taxon>Bacillota</taxon>
        <taxon>Bacilli</taxon>
        <taxon>Bacillales</taxon>
        <taxon>Bacillaceae</taxon>
        <taxon>Aeribacillus</taxon>
    </lineage>
</organism>
<dbReference type="InterPro" id="IPR036909">
    <property type="entry name" value="Cyt_c-like_dom_sf"/>
</dbReference>
<evidence type="ECO:0000256" key="7">
    <source>
        <dbReference type="PIRSR" id="PIRSR000025-2"/>
    </source>
</evidence>
<accession>A0A165WKQ8</accession>
<feature type="binding site" description="axial binding residue" evidence="7">
    <location>
        <position position="54"/>
    </location>
    <ligand>
        <name>heme c</name>
        <dbReference type="ChEBI" id="CHEBI:61717"/>
    </ligand>
    <ligandPart>
        <name>Fe</name>
        <dbReference type="ChEBI" id="CHEBI:18248"/>
    </ligandPart>
</feature>
<feature type="binding site" description="covalent" evidence="6">
    <location>
        <position position="50"/>
    </location>
    <ligand>
        <name>heme c</name>
        <dbReference type="ChEBI" id="CHEBI:61717"/>
    </ligand>
</feature>
<dbReference type="GO" id="GO:0020037">
    <property type="term" value="F:heme binding"/>
    <property type="evidence" value="ECO:0007669"/>
    <property type="project" value="InterPro"/>
</dbReference>
<sequence>MKKFLILVFGLSLVLAACGGGGNDQESGTNGGTDQAENTASAEDLIKQNCTSCHGQNLEGASGPSLQKVGSKYSKDEIKDIILNGKGAMPKGLLNDSEADVVAEWLAGQK</sequence>
<accession>A0A163ZBB5</accession>
<reference evidence="8 9" key="1">
    <citation type="submission" date="2016-04" db="EMBL/GenBank/DDBJ databases">
        <title>Draft genome sequence of Aeribacillus pallidus 8m3 from petroleum reservoir.</title>
        <authorList>
            <person name="Poltaraus A.B."/>
            <person name="Nazina T.N."/>
            <person name="Tourova T.P."/>
            <person name="Malakho S.M."/>
            <person name="Korshunova A.V."/>
            <person name="Sokolova D.S."/>
        </authorList>
    </citation>
    <scope>NUCLEOTIDE SEQUENCE [LARGE SCALE GENOMIC DNA]</scope>
    <source>
        <strain evidence="8 9">8m3</strain>
    </source>
</reference>
<evidence type="ECO:0000256" key="6">
    <source>
        <dbReference type="PIRSR" id="PIRSR000025-1"/>
    </source>
</evidence>
<dbReference type="SUPFAM" id="SSF46626">
    <property type="entry name" value="Cytochrome c"/>
    <property type="match status" value="1"/>
</dbReference>
<evidence type="ECO:0000313" key="8">
    <source>
        <dbReference type="EMBL" id="KZN95069.1"/>
    </source>
</evidence>